<dbReference type="Pfam" id="PF12937">
    <property type="entry name" value="F-box-like"/>
    <property type="match status" value="1"/>
</dbReference>
<dbReference type="InterPro" id="IPR001810">
    <property type="entry name" value="F-box_dom"/>
</dbReference>
<sequence length="125" mass="14637">MENEENIEITMKNLNMNKKRTEKKVGVQNKKLEVCNEGVFPKLPVDIIFDIFSRLPLQTISNCRWVSKTWYDFILHPCLAEMHYARTSLPCSIFVSQYQNSYLIDPKCLDNLEKSGTAYNLELRT</sequence>
<dbReference type="Proteomes" id="UP000631114">
    <property type="component" value="Unassembled WGS sequence"/>
</dbReference>
<keyword evidence="3" id="KW-1185">Reference proteome</keyword>
<dbReference type="SUPFAM" id="SSF81383">
    <property type="entry name" value="F-box domain"/>
    <property type="match status" value="1"/>
</dbReference>
<accession>A0A835I6C0</accession>
<dbReference type="InterPro" id="IPR036047">
    <property type="entry name" value="F-box-like_dom_sf"/>
</dbReference>
<dbReference type="Gene3D" id="1.20.1280.50">
    <property type="match status" value="1"/>
</dbReference>
<dbReference type="SMART" id="SM00256">
    <property type="entry name" value="FBOX"/>
    <property type="match status" value="1"/>
</dbReference>
<gene>
    <name evidence="2" type="ORF">IFM89_022446</name>
</gene>
<organism evidence="2 3">
    <name type="scientific">Coptis chinensis</name>
    <dbReference type="NCBI Taxonomy" id="261450"/>
    <lineage>
        <taxon>Eukaryota</taxon>
        <taxon>Viridiplantae</taxon>
        <taxon>Streptophyta</taxon>
        <taxon>Embryophyta</taxon>
        <taxon>Tracheophyta</taxon>
        <taxon>Spermatophyta</taxon>
        <taxon>Magnoliopsida</taxon>
        <taxon>Ranunculales</taxon>
        <taxon>Ranunculaceae</taxon>
        <taxon>Coptidoideae</taxon>
        <taxon>Coptis</taxon>
    </lineage>
</organism>
<dbReference type="OrthoDB" id="1934082at2759"/>
<dbReference type="PANTHER" id="PTHR31672">
    <property type="entry name" value="BNACNNG10540D PROTEIN"/>
    <property type="match status" value="1"/>
</dbReference>
<comment type="caution">
    <text evidence="2">The sequence shown here is derived from an EMBL/GenBank/DDBJ whole genome shotgun (WGS) entry which is preliminary data.</text>
</comment>
<name>A0A835I6C0_9MAGN</name>
<dbReference type="PANTHER" id="PTHR31672:SF13">
    <property type="entry name" value="F-BOX PROTEIN CPR30-LIKE"/>
    <property type="match status" value="1"/>
</dbReference>
<evidence type="ECO:0000313" key="2">
    <source>
        <dbReference type="EMBL" id="KAF9610482.1"/>
    </source>
</evidence>
<proteinExistence type="predicted"/>
<evidence type="ECO:0000259" key="1">
    <source>
        <dbReference type="SMART" id="SM00256"/>
    </source>
</evidence>
<dbReference type="InterPro" id="IPR050796">
    <property type="entry name" value="SCF_F-box_component"/>
</dbReference>
<dbReference type="EMBL" id="JADFTS010000004">
    <property type="protein sequence ID" value="KAF9610482.1"/>
    <property type="molecule type" value="Genomic_DNA"/>
</dbReference>
<protein>
    <recommendedName>
        <fullName evidence="1">F-box domain-containing protein</fullName>
    </recommendedName>
</protein>
<feature type="domain" description="F-box" evidence="1">
    <location>
        <begin position="43"/>
        <end position="82"/>
    </location>
</feature>
<evidence type="ECO:0000313" key="3">
    <source>
        <dbReference type="Proteomes" id="UP000631114"/>
    </source>
</evidence>
<reference evidence="2 3" key="1">
    <citation type="submission" date="2020-10" db="EMBL/GenBank/DDBJ databases">
        <title>The Coptis chinensis genome and diversification of protoberbering-type alkaloids.</title>
        <authorList>
            <person name="Wang B."/>
            <person name="Shu S."/>
            <person name="Song C."/>
            <person name="Liu Y."/>
        </authorList>
    </citation>
    <scope>NUCLEOTIDE SEQUENCE [LARGE SCALE GENOMIC DNA]</scope>
    <source>
        <strain evidence="2">HL-2020</strain>
        <tissue evidence="2">Leaf</tissue>
    </source>
</reference>
<dbReference type="AlphaFoldDB" id="A0A835I6C0"/>